<name>A0ABX6ERD1_KLUMA</name>
<dbReference type="Proteomes" id="UP000422736">
    <property type="component" value="Chromosome 2"/>
</dbReference>
<evidence type="ECO:0000256" key="1">
    <source>
        <dbReference type="SAM" id="SignalP"/>
    </source>
</evidence>
<keyword evidence="1" id="KW-0732">Signal</keyword>
<protein>
    <submittedName>
        <fullName evidence="2">Uncharacterized protein</fullName>
    </submittedName>
</protein>
<evidence type="ECO:0000313" key="3">
    <source>
        <dbReference type="Proteomes" id="UP000422736"/>
    </source>
</evidence>
<evidence type="ECO:0000313" key="2">
    <source>
        <dbReference type="EMBL" id="QGN14883.1"/>
    </source>
</evidence>
<sequence length="205" mass="23873">MLSSMKRLLCTVTILLWHISVTYAIDADSFSKVNLISKSVDPYHFAALFPVEIIRSSYNITIDTKTTGDLINELAGKYDEFQPLIATKIPELVNEPIYDRIMYLYFRLANNDPVDLQYEATIIRDIIDVASNTNMIRLDLAALFKIRKEIKFDITAVSKMKMFESCLLAQLFPFMQGECEGLLREKLIEHLKIWIEVWKKHHYEE</sequence>
<feature type="signal peptide" evidence="1">
    <location>
        <begin position="1"/>
        <end position="24"/>
    </location>
</feature>
<feature type="chain" id="PRO_5047348521" evidence="1">
    <location>
        <begin position="25"/>
        <end position="205"/>
    </location>
</feature>
<reference evidence="2 3" key="1">
    <citation type="submission" date="2016-03" db="EMBL/GenBank/DDBJ databases">
        <title>How can Kluyveromyces marxianus grow so fast - potential evolutionary course in Saccharomyces Complex revealed by comparative genomics.</title>
        <authorList>
            <person name="Mo W."/>
            <person name="Lu W."/>
            <person name="Yang X."/>
            <person name="Qi J."/>
            <person name="Lv H."/>
        </authorList>
    </citation>
    <scope>NUCLEOTIDE SEQUENCE [LARGE SCALE GENOMIC DNA]</scope>
    <source>
        <strain evidence="2 3">FIM1</strain>
    </source>
</reference>
<gene>
    <name evidence="2" type="ORF">FIM1_1557</name>
</gene>
<keyword evidence="3" id="KW-1185">Reference proteome</keyword>
<organism evidence="2 3">
    <name type="scientific">Kluyveromyces marxianus</name>
    <name type="common">Yeast</name>
    <name type="synonym">Candida kefyr</name>
    <dbReference type="NCBI Taxonomy" id="4911"/>
    <lineage>
        <taxon>Eukaryota</taxon>
        <taxon>Fungi</taxon>
        <taxon>Dikarya</taxon>
        <taxon>Ascomycota</taxon>
        <taxon>Saccharomycotina</taxon>
        <taxon>Saccharomycetes</taxon>
        <taxon>Saccharomycetales</taxon>
        <taxon>Saccharomycetaceae</taxon>
        <taxon>Kluyveromyces</taxon>
    </lineage>
</organism>
<dbReference type="EMBL" id="CP015055">
    <property type="protein sequence ID" value="QGN14883.1"/>
    <property type="molecule type" value="Genomic_DNA"/>
</dbReference>
<accession>A0ABX6ERD1</accession>
<proteinExistence type="predicted"/>